<accession>A0A951PZC0</accession>
<dbReference type="PROSITE" id="PS50112">
    <property type="entry name" value="PAS"/>
    <property type="match status" value="1"/>
</dbReference>
<dbReference type="EMBL" id="JAHHHN010000007">
    <property type="protein sequence ID" value="MBW4562312.1"/>
    <property type="molecule type" value="Genomic_DNA"/>
</dbReference>
<dbReference type="AlphaFoldDB" id="A0A951PZC0"/>
<reference evidence="2" key="2">
    <citation type="journal article" date="2022" name="Microbiol. Resour. Announc.">
        <title>Metagenome Sequencing to Explore Phylogenomics of Terrestrial Cyanobacteria.</title>
        <authorList>
            <person name="Ward R.D."/>
            <person name="Stajich J.E."/>
            <person name="Johansen J.R."/>
            <person name="Huntemann M."/>
            <person name="Clum A."/>
            <person name="Foster B."/>
            <person name="Foster B."/>
            <person name="Roux S."/>
            <person name="Palaniappan K."/>
            <person name="Varghese N."/>
            <person name="Mukherjee S."/>
            <person name="Reddy T.B.K."/>
            <person name="Daum C."/>
            <person name="Copeland A."/>
            <person name="Chen I.A."/>
            <person name="Ivanova N.N."/>
            <person name="Kyrpides N.C."/>
            <person name="Shapiro N."/>
            <person name="Eloe-Fadrosh E.A."/>
            <person name="Pietrasiak N."/>
        </authorList>
    </citation>
    <scope>NUCLEOTIDE SEQUENCE</scope>
    <source>
        <strain evidence="2">JT2-VF2</strain>
    </source>
</reference>
<reference evidence="2" key="1">
    <citation type="submission" date="2021-05" db="EMBL/GenBank/DDBJ databases">
        <authorList>
            <person name="Pietrasiak N."/>
            <person name="Ward R."/>
            <person name="Stajich J.E."/>
            <person name="Kurbessoian T."/>
        </authorList>
    </citation>
    <scope>NUCLEOTIDE SEQUENCE</scope>
    <source>
        <strain evidence="2">JT2-VF2</strain>
    </source>
</reference>
<dbReference type="Pfam" id="PF13188">
    <property type="entry name" value="PAS_8"/>
    <property type="match status" value="1"/>
</dbReference>
<proteinExistence type="predicted"/>
<dbReference type="Proteomes" id="UP000715781">
    <property type="component" value="Unassembled WGS sequence"/>
</dbReference>
<evidence type="ECO:0000313" key="2">
    <source>
        <dbReference type="EMBL" id="MBW4562312.1"/>
    </source>
</evidence>
<dbReference type="SUPFAM" id="SSF55785">
    <property type="entry name" value="PYP-like sensor domain (PAS domain)"/>
    <property type="match status" value="1"/>
</dbReference>
<evidence type="ECO:0000313" key="3">
    <source>
        <dbReference type="Proteomes" id="UP000715781"/>
    </source>
</evidence>
<dbReference type="Gene3D" id="3.30.450.20">
    <property type="entry name" value="PAS domain"/>
    <property type="match status" value="1"/>
</dbReference>
<name>A0A951PZC0_9NOST</name>
<gene>
    <name evidence="2" type="ORF">KME32_14400</name>
</gene>
<comment type="caution">
    <text evidence="2">The sequence shown here is derived from an EMBL/GenBank/DDBJ whole genome shotgun (WGS) entry which is preliminary data.</text>
</comment>
<sequence length="67" mass="7448">MQLILNSMSDGVIVSDDKSQLLIFNPAAEQMFGSGITDTQQSGWSQQYGLFQADQLTPIQMKLRIIV</sequence>
<dbReference type="InterPro" id="IPR000014">
    <property type="entry name" value="PAS"/>
</dbReference>
<organism evidence="2 3">
    <name type="scientific">Mojavia pulchra JT2-VF2</name>
    <dbReference type="NCBI Taxonomy" id="287848"/>
    <lineage>
        <taxon>Bacteria</taxon>
        <taxon>Bacillati</taxon>
        <taxon>Cyanobacteriota</taxon>
        <taxon>Cyanophyceae</taxon>
        <taxon>Nostocales</taxon>
        <taxon>Nostocaceae</taxon>
    </lineage>
</organism>
<evidence type="ECO:0000259" key="1">
    <source>
        <dbReference type="PROSITE" id="PS50112"/>
    </source>
</evidence>
<feature type="domain" description="PAS" evidence="1">
    <location>
        <begin position="1"/>
        <end position="33"/>
    </location>
</feature>
<dbReference type="InterPro" id="IPR035965">
    <property type="entry name" value="PAS-like_dom_sf"/>
</dbReference>
<protein>
    <submittedName>
        <fullName evidence="2">PAS domain-containing protein</fullName>
    </submittedName>
</protein>